<dbReference type="Gene3D" id="1.20.120.550">
    <property type="entry name" value="Membrane associated eicosanoid/glutathione metabolism-like domain"/>
    <property type="match status" value="1"/>
</dbReference>
<organism evidence="7 8">
    <name type="scientific">Inhella proteolytica</name>
    <dbReference type="NCBI Taxonomy" id="2795029"/>
    <lineage>
        <taxon>Bacteria</taxon>
        <taxon>Pseudomonadati</taxon>
        <taxon>Pseudomonadota</taxon>
        <taxon>Betaproteobacteria</taxon>
        <taxon>Burkholderiales</taxon>
        <taxon>Sphaerotilaceae</taxon>
        <taxon>Inhella</taxon>
    </lineage>
</organism>
<accession>A0A931J1W1</accession>
<evidence type="ECO:0000256" key="6">
    <source>
        <dbReference type="SAM" id="SignalP"/>
    </source>
</evidence>
<dbReference type="InterPro" id="IPR023352">
    <property type="entry name" value="MAPEG-like_dom_sf"/>
</dbReference>
<keyword evidence="8" id="KW-1185">Reference proteome</keyword>
<comment type="caution">
    <text evidence="7">The sequence shown here is derived from an EMBL/GenBank/DDBJ whole genome shotgun (WGS) entry which is preliminary data.</text>
</comment>
<evidence type="ECO:0000313" key="7">
    <source>
        <dbReference type="EMBL" id="MBH9576625.1"/>
    </source>
</evidence>
<keyword evidence="3 5" id="KW-1133">Transmembrane helix</keyword>
<dbReference type="Proteomes" id="UP000613266">
    <property type="component" value="Unassembled WGS sequence"/>
</dbReference>
<evidence type="ECO:0000256" key="2">
    <source>
        <dbReference type="ARBA" id="ARBA00022692"/>
    </source>
</evidence>
<gene>
    <name evidence="7" type="ORF">I7X39_06895</name>
</gene>
<evidence type="ECO:0000256" key="1">
    <source>
        <dbReference type="ARBA" id="ARBA00004370"/>
    </source>
</evidence>
<sequence>MTTLANLCILTACALPIVCAGLAKSSGWGRRPKDGGYNNRDPRAWLAAQTGRAARANAAQANSFEALPLFIAGVLIAQQAHANQATVDALALGFIAARLVYIVCYIADQHYARSAIWAVGVACSVALFFV</sequence>
<dbReference type="Pfam" id="PF01124">
    <property type="entry name" value="MAPEG"/>
    <property type="match status" value="1"/>
</dbReference>
<keyword evidence="6" id="KW-0732">Signal</keyword>
<dbReference type="PANTHER" id="PTHR35371">
    <property type="entry name" value="INNER MEMBRANE PROTEIN"/>
    <property type="match status" value="1"/>
</dbReference>
<feature type="transmembrane region" description="Helical" evidence="5">
    <location>
        <begin position="89"/>
        <end position="107"/>
    </location>
</feature>
<dbReference type="SUPFAM" id="SSF161084">
    <property type="entry name" value="MAPEG domain-like"/>
    <property type="match status" value="1"/>
</dbReference>
<dbReference type="AlphaFoldDB" id="A0A931J1W1"/>
<evidence type="ECO:0000313" key="8">
    <source>
        <dbReference type="Proteomes" id="UP000613266"/>
    </source>
</evidence>
<dbReference type="RefSeq" id="WP_198110230.1">
    <property type="nucleotide sequence ID" value="NZ_JAEDAK010000003.1"/>
</dbReference>
<proteinExistence type="predicted"/>
<feature type="signal peptide" evidence="6">
    <location>
        <begin position="1"/>
        <end position="20"/>
    </location>
</feature>
<protein>
    <submittedName>
        <fullName evidence="7">MAPEG family protein</fullName>
    </submittedName>
</protein>
<name>A0A931J1W1_9BURK</name>
<reference evidence="7" key="1">
    <citation type="submission" date="2020-12" db="EMBL/GenBank/DDBJ databases">
        <title>The genome sequence of Inhella sp. 1Y17.</title>
        <authorList>
            <person name="Liu Y."/>
        </authorList>
    </citation>
    <scope>NUCLEOTIDE SEQUENCE</scope>
    <source>
        <strain evidence="7">1Y17</strain>
    </source>
</reference>
<dbReference type="PANTHER" id="PTHR35371:SF1">
    <property type="entry name" value="BLR7753 PROTEIN"/>
    <property type="match status" value="1"/>
</dbReference>
<evidence type="ECO:0000256" key="3">
    <source>
        <dbReference type="ARBA" id="ARBA00022989"/>
    </source>
</evidence>
<dbReference type="EMBL" id="JAEDAK010000003">
    <property type="protein sequence ID" value="MBH9576625.1"/>
    <property type="molecule type" value="Genomic_DNA"/>
</dbReference>
<dbReference type="InterPro" id="IPR001129">
    <property type="entry name" value="Membr-assoc_MAPEG"/>
</dbReference>
<evidence type="ECO:0000256" key="5">
    <source>
        <dbReference type="SAM" id="Phobius"/>
    </source>
</evidence>
<keyword evidence="4 5" id="KW-0472">Membrane</keyword>
<comment type="subcellular location">
    <subcellularLocation>
        <location evidence="1">Membrane</location>
    </subcellularLocation>
</comment>
<feature type="chain" id="PRO_5037415769" evidence="6">
    <location>
        <begin position="21"/>
        <end position="130"/>
    </location>
</feature>
<keyword evidence="2 5" id="KW-0812">Transmembrane</keyword>
<dbReference type="GO" id="GO:0016020">
    <property type="term" value="C:membrane"/>
    <property type="evidence" value="ECO:0007669"/>
    <property type="project" value="UniProtKB-SubCell"/>
</dbReference>
<evidence type="ECO:0000256" key="4">
    <source>
        <dbReference type="ARBA" id="ARBA00023136"/>
    </source>
</evidence>